<evidence type="ECO:0000313" key="1">
    <source>
        <dbReference type="EMBL" id="KAH7666842.1"/>
    </source>
</evidence>
<name>A0ACB7V120_DIOAL</name>
<gene>
    <name evidence="1" type="ORF">IHE45_12G022600</name>
</gene>
<protein>
    <submittedName>
        <fullName evidence="1">Retrotransposon Copia-like N-terminal protein</fullName>
    </submittedName>
</protein>
<comment type="caution">
    <text evidence="1">The sequence shown here is derived from an EMBL/GenBank/DDBJ whole genome shotgun (WGS) entry which is preliminary data.</text>
</comment>
<keyword evidence="2" id="KW-1185">Reference proteome</keyword>
<evidence type="ECO:0000313" key="2">
    <source>
        <dbReference type="Proteomes" id="UP000827976"/>
    </source>
</evidence>
<proteinExistence type="predicted"/>
<sequence length="155" mass="17731">MVSETPGESSSISDSGGYEMLPKSPITFNHNISVKLDDDNFLRWKQQVLAVIKGHKLQSYIQGSKLVPQKFNSKEEEDLGAHNDDVYLNWEQREQLLLSLSDSIQAQMVGCEHSYQVWDKTDAYFTVHSRAKIKHIKAQMQTIKKGTLRASEYLK</sequence>
<organism evidence="1 2">
    <name type="scientific">Dioscorea alata</name>
    <name type="common">Purple yam</name>
    <dbReference type="NCBI Taxonomy" id="55571"/>
    <lineage>
        <taxon>Eukaryota</taxon>
        <taxon>Viridiplantae</taxon>
        <taxon>Streptophyta</taxon>
        <taxon>Embryophyta</taxon>
        <taxon>Tracheophyta</taxon>
        <taxon>Spermatophyta</taxon>
        <taxon>Magnoliopsida</taxon>
        <taxon>Liliopsida</taxon>
        <taxon>Dioscoreales</taxon>
        <taxon>Dioscoreaceae</taxon>
        <taxon>Dioscorea</taxon>
    </lineage>
</organism>
<dbReference type="EMBL" id="CM037022">
    <property type="protein sequence ID" value="KAH7666842.1"/>
    <property type="molecule type" value="Genomic_DNA"/>
</dbReference>
<accession>A0ACB7V120</accession>
<reference evidence="2" key="1">
    <citation type="journal article" date="2022" name="Nat. Commun.">
        <title>Chromosome evolution and the genetic basis of agronomically important traits in greater yam.</title>
        <authorList>
            <person name="Bredeson J.V."/>
            <person name="Lyons J.B."/>
            <person name="Oniyinde I.O."/>
            <person name="Okereke N.R."/>
            <person name="Kolade O."/>
            <person name="Nnabue I."/>
            <person name="Nwadili C.O."/>
            <person name="Hribova E."/>
            <person name="Parker M."/>
            <person name="Nwogha J."/>
            <person name="Shu S."/>
            <person name="Carlson J."/>
            <person name="Kariba R."/>
            <person name="Muthemba S."/>
            <person name="Knop K."/>
            <person name="Barton G.J."/>
            <person name="Sherwood A.V."/>
            <person name="Lopez-Montes A."/>
            <person name="Asiedu R."/>
            <person name="Jamnadass R."/>
            <person name="Muchugi A."/>
            <person name="Goodstein D."/>
            <person name="Egesi C.N."/>
            <person name="Featherston J."/>
            <person name="Asfaw A."/>
            <person name="Simpson G.G."/>
            <person name="Dolezel J."/>
            <person name="Hendre P.S."/>
            <person name="Van Deynze A."/>
            <person name="Kumar P.L."/>
            <person name="Obidiegwu J.E."/>
            <person name="Bhattacharjee R."/>
            <person name="Rokhsar D.S."/>
        </authorList>
    </citation>
    <scope>NUCLEOTIDE SEQUENCE [LARGE SCALE GENOMIC DNA]</scope>
    <source>
        <strain evidence="2">cv. TDa95/00328</strain>
    </source>
</reference>
<dbReference type="Proteomes" id="UP000827976">
    <property type="component" value="Chromosome 12"/>
</dbReference>